<evidence type="ECO:0000256" key="5">
    <source>
        <dbReference type="ARBA" id="ARBA00022729"/>
    </source>
</evidence>
<name>A0AAN9R7G7_PHACN</name>
<evidence type="ECO:0000256" key="2">
    <source>
        <dbReference type="ARBA" id="ARBA00005581"/>
    </source>
</evidence>
<comment type="caution">
    <text evidence="7">The sequence shown here is derived from an EMBL/GenBank/DDBJ whole genome shotgun (WGS) entry which is preliminary data.</text>
</comment>
<keyword evidence="3 6" id="KW-0713">Self-incompatibility</keyword>
<dbReference type="PANTHER" id="PTHR31232">
    <property type="match status" value="1"/>
</dbReference>
<dbReference type="Pfam" id="PF05938">
    <property type="entry name" value="Self-incomp_S1"/>
    <property type="match status" value="1"/>
</dbReference>
<comment type="similarity">
    <text evidence="2 6">Belongs to the plant self-incompatibility (S1) protein family.</text>
</comment>
<dbReference type="GO" id="GO:0060320">
    <property type="term" value="P:rejection of self pollen"/>
    <property type="evidence" value="ECO:0007669"/>
    <property type="project" value="UniProtKB-KW"/>
</dbReference>
<evidence type="ECO:0000256" key="6">
    <source>
        <dbReference type="RuleBase" id="RU367044"/>
    </source>
</evidence>
<gene>
    <name evidence="7" type="ORF">VNO80_14086</name>
</gene>
<dbReference type="GO" id="GO:0005576">
    <property type="term" value="C:extracellular region"/>
    <property type="evidence" value="ECO:0007669"/>
    <property type="project" value="UniProtKB-SubCell"/>
</dbReference>
<organism evidence="7 8">
    <name type="scientific">Phaseolus coccineus</name>
    <name type="common">Scarlet runner bean</name>
    <name type="synonym">Phaseolus multiflorus</name>
    <dbReference type="NCBI Taxonomy" id="3886"/>
    <lineage>
        <taxon>Eukaryota</taxon>
        <taxon>Viridiplantae</taxon>
        <taxon>Streptophyta</taxon>
        <taxon>Embryophyta</taxon>
        <taxon>Tracheophyta</taxon>
        <taxon>Spermatophyta</taxon>
        <taxon>Magnoliopsida</taxon>
        <taxon>eudicotyledons</taxon>
        <taxon>Gunneridae</taxon>
        <taxon>Pentapetalae</taxon>
        <taxon>rosids</taxon>
        <taxon>fabids</taxon>
        <taxon>Fabales</taxon>
        <taxon>Fabaceae</taxon>
        <taxon>Papilionoideae</taxon>
        <taxon>50 kb inversion clade</taxon>
        <taxon>NPAAA clade</taxon>
        <taxon>indigoferoid/millettioid clade</taxon>
        <taxon>Phaseoleae</taxon>
        <taxon>Phaseolus</taxon>
    </lineage>
</organism>
<dbReference type="InterPro" id="IPR010264">
    <property type="entry name" value="Self-incomp_S1"/>
</dbReference>
<feature type="signal peptide" evidence="6">
    <location>
        <begin position="1"/>
        <end position="24"/>
    </location>
</feature>
<comment type="subcellular location">
    <subcellularLocation>
        <location evidence="1 6">Secreted</location>
    </subcellularLocation>
</comment>
<evidence type="ECO:0000313" key="7">
    <source>
        <dbReference type="EMBL" id="KAK7365210.1"/>
    </source>
</evidence>
<feature type="chain" id="PRO_5042667164" description="S-protein homolog" evidence="6">
    <location>
        <begin position="25"/>
        <end position="146"/>
    </location>
</feature>
<evidence type="ECO:0000256" key="1">
    <source>
        <dbReference type="ARBA" id="ARBA00004613"/>
    </source>
</evidence>
<proteinExistence type="inferred from homology"/>
<keyword evidence="5 6" id="KW-0732">Signal</keyword>
<dbReference type="Proteomes" id="UP001374584">
    <property type="component" value="Unassembled WGS sequence"/>
</dbReference>
<accession>A0AAN9R7G7</accession>
<dbReference type="PANTHER" id="PTHR31232:SF43">
    <property type="entry name" value="S-PROTEIN HOMOLOG 29-RELATED"/>
    <property type="match status" value="1"/>
</dbReference>
<sequence length="146" mass="17034">MVDSISKEMIIFSLLLILALQLKGSEIGGPIIPTKVTVEITNRLNMKILGLRCQEKHRDMGVHILNVGETYSFRFYPNYLFPVTLYFCHFKYSGGDHHFDIYVQRRDDYCFHNRCSWEIVENGPCKIKPRSRECFNWNVASVPANK</sequence>
<dbReference type="EMBL" id="JAYMYR010000005">
    <property type="protein sequence ID" value="KAK7365210.1"/>
    <property type="molecule type" value="Genomic_DNA"/>
</dbReference>
<reference evidence="7 8" key="1">
    <citation type="submission" date="2024-01" db="EMBL/GenBank/DDBJ databases">
        <title>The genomes of 5 underutilized Papilionoideae crops provide insights into root nodulation and disease resistanc.</title>
        <authorList>
            <person name="Jiang F."/>
        </authorList>
    </citation>
    <scope>NUCLEOTIDE SEQUENCE [LARGE SCALE GENOMIC DNA]</scope>
    <source>
        <strain evidence="7">JINMINGXINNONG_FW02</strain>
        <tissue evidence="7">Leaves</tissue>
    </source>
</reference>
<evidence type="ECO:0000256" key="3">
    <source>
        <dbReference type="ARBA" id="ARBA00022471"/>
    </source>
</evidence>
<evidence type="ECO:0000256" key="4">
    <source>
        <dbReference type="ARBA" id="ARBA00022525"/>
    </source>
</evidence>
<dbReference type="AlphaFoldDB" id="A0AAN9R7G7"/>
<evidence type="ECO:0000313" key="8">
    <source>
        <dbReference type="Proteomes" id="UP001374584"/>
    </source>
</evidence>
<keyword evidence="4 6" id="KW-0964">Secreted</keyword>
<protein>
    <recommendedName>
        <fullName evidence="6">S-protein homolog</fullName>
    </recommendedName>
</protein>
<keyword evidence="8" id="KW-1185">Reference proteome</keyword>